<dbReference type="AlphaFoldDB" id="A0A916VYG0"/>
<reference evidence="2" key="1">
    <citation type="journal article" date="2014" name="Int. J. Syst. Evol. Microbiol.">
        <title>Complete genome sequence of Corynebacterium casei LMG S-19264T (=DSM 44701T), isolated from a smear-ripened cheese.</title>
        <authorList>
            <consortium name="US DOE Joint Genome Institute (JGI-PGF)"/>
            <person name="Walter F."/>
            <person name="Albersmeier A."/>
            <person name="Kalinowski J."/>
            <person name="Ruckert C."/>
        </authorList>
    </citation>
    <scope>NUCLEOTIDE SEQUENCE</scope>
    <source>
        <strain evidence="2">CGMCC 1.15447</strain>
    </source>
</reference>
<keyword evidence="1" id="KW-0812">Transmembrane</keyword>
<reference evidence="2" key="2">
    <citation type="submission" date="2020-09" db="EMBL/GenBank/DDBJ databases">
        <authorList>
            <person name="Sun Q."/>
            <person name="Zhou Y."/>
        </authorList>
    </citation>
    <scope>NUCLEOTIDE SEQUENCE</scope>
    <source>
        <strain evidence="2">CGMCC 1.15447</strain>
    </source>
</reference>
<proteinExistence type="predicted"/>
<accession>A0A916VYG0</accession>
<evidence type="ECO:0000313" key="2">
    <source>
        <dbReference type="EMBL" id="GGA53271.1"/>
    </source>
</evidence>
<organism evidence="2 3">
    <name type="scientific">Edaphobacter acidisoli</name>
    <dbReference type="NCBI Taxonomy" id="2040573"/>
    <lineage>
        <taxon>Bacteria</taxon>
        <taxon>Pseudomonadati</taxon>
        <taxon>Acidobacteriota</taxon>
        <taxon>Terriglobia</taxon>
        <taxon>Terriglobales</taxon>
        <taxon>Acidobacteriaceae</taxon>
        <taxon>Edaphobacter</taxon>
    </lineage>
</organism>
<protein>
    <submittedName>
        <fullName evidence="2">Uncharacterized protein</fullName>
    </submittedName>
</protein>
<dbReference type="Proteomes" id="UP000648801">
    <property type="component" value="Unassembled WGS sequence"/>
</dbReference>
<dbReference type="RefSeq" id="WP_263364986.1">
    <property type="nucleotide sequence ID" value="NZ_BMJB01000001.1"/>
</dbReference>
<keyword evidence="3" id="KW-1185">Reference proteome</keyword>
<sequence>MSTPIQHATNRLTSRIDLIAIGLGLALAVLVRFNILPSIPF</sequence>
<evidence type="ECO:0000256" key="1">
    <source>
        <dbReference type="SAM" id="Phobius"/>
    </source>
</evidence>
<name>A0A916VYG0_9BACT</name>
<feature type="transmembrane region" description="Helical" evidence="1">
    <location>
        <begin position="12"/>
        <end position="35"/>
    </location>
</feature>
<dbReference type="EMBL" id="BMJB01000001">
    <property type="protein sequence ID" value="GGA53271.1"/>
    <property type="molecule type" value="Genomic_DNA"/>
</dbReference>
<comment type="caution">
    <text evidence="2">The sequence shown here is derived from an EMBL/GenBank/DDBJ whole genome shotgun (WGS) entry which is preliminary data.</text>
</comment>
<keyword evidence="1" id="KW-0472">Membrane</keyword>
<evidence type="ECO:0000313" key="3">
    <source>
        <dbReference type="Proteomes" id="UP000648801"/>
    </source>
</evidence>
<gene>
    <name evidence="2" type="ORF">GCM10011507_00420</name>
</gene>
<keyword evidence="1" id="KW-1133">Transmembrane helix</keyword>